<evidence type="ECO:0000256" key="1">
    <source>
        <dbReference type="SAM" id="Phobius"/>
    </source>
</evidence>
<feature type="transmembrane region" description="Helical" evidence="1">
    <location>
        <begin position="12"/>
        <end position="31"/>
    </location>
</feature>
<comment type="caution">
    <text evidence="2">The sequence shown here is derived from an EMBL/GenBank/DDBJ whole genome shotgun (WGS) entry which is preliminary data.</text>
</comment>
<dbReference type="Proteomes" id="UP000245488">
    <property type="component" value="Plasmid pINBov266"/>
</dbReference>
<evidence type="ECO:0000313" key="2">
    <source>
        <dbReference type="EMBL" id="PWT25889.1"/>
    </source>
</evidence>
<accession>A0A317FXA9</accession>
<name>A0A317FXA9_BUTFI</name>
<geneLocation type="plasmid" evidence="3">
    <name>pinbov266</name>
</geneLocation>
<feature type="transmembrane region" description="Helical" evidence="1">
    <location>
        <begin position="37"/>
        <end position="59"/>
    </location>
</feature>
<feature type="transmembrane region" description="Helical" evidence="1">
    <location>
        <begin position="132"/>
        <end position="158"/>
    </location>
</feature>
<gene>
    <name evidence="2" type="ORF">CPT75_00465</name>
</gene>
<dbReference type="RefSeq" id="WP_110074425.1">
    <property type="nucleotide sequence ID" value="NZ_CM009897.1"/>
</dbReference>
<reference evidence="2 3" key="1">
    <citation type="submission" date="2017-09" db="EMBL/GenBank/DDBJ databases">
        <title>High-quality draft genome sequence of Butyrivibrio fibrisolvens INBov1, isolated from cow rumen.</title>
        <authorList>
            <person name="Rodriguez Hernaez J."/>
            <person name="Rivarola M."/>
            <person name="Paniego N."/>
            <person name="Cravero S."/>
            <person name="Ceron Cucchi M."/>
            <person name="Martinez M.C."/>
        </authorList>
    </citation>
    <scope>NUCLEOTIDE SEQUENCE [LARGE SCALE GENOMIC DNA]</scope>
    <source>
        <strain evidence="2 3">INBov1</strain>
        <plasmid evidence="3">pinbov266</plasmid>
    </source>
</reference>
<evidence type="ECO:0000313" key="3">
    <source>
        <dbReference type="Proteomes" id="UP000245488"/>
    </source>
</evidence>
<feature type="transmembrane region" description="Helical" evidence="1">
    <location>
        <begin position="191"/>
        <end position="208"/>
    </location>
</feature>
<keyword evidence="1" id="KW-0472">Membrane</keyword>
<feature type="transmembrane region" description="Helical" evidence="1">
    <location>
        <begin position="101"/>
        <end position="120"/>
    </location>
</feature>
<feature type="transmembrane region" description="Helical" evidence="1">
    <location>
        <begin position="71"/>
        <end position="95"/>
    </location>
</feature>
<dbReference type="EMBL" id="NXNG01000002">
    <property type="protein sequence ID" value="PWT25889.1"/>
    <property type="molecule type" value="Genomic_DNA"/>
</dbReference>
<keyword evidence="1" id="KW-0812">Transmembrane</keyword>
<dbReference type="AlphaFoldDB" id="A0A317FXA9"/>
<dbReference type="Pfam" id="PF05857">
    <property type="entry name" value="TraX"/>
    <property type="match status" value="1"/>
</dbReference>
<feature type="transmembrane region" description="Helical" evidence="1">
    <location>
        <begin position="220"/>
        <end position="240"/>
    </location>
</feature>
<protein>
    <submittedName>
        <fullName evidence="2">Conjugal transfer protein TraX</fullName>
    </submittedName>
</protein>
<proteinExistence type="predicted"/>
<keyword evidence="2" id="KW-0614">Plasmid</keyword>
<organism evidence="2 3">
    <name type="scientific">Butyrivibrio fibrisolvens</name>
    <dbReference type="NCBI Taxonomy" id="831"/>
    <lineage>
        <taxon>Bacteria</taxon>
        <taxon>Bacillati</taxon>
        <taxon>Bacillota</taxon>
        <taxon>Clostridia</taxon>
        <taxon>Lachnospirales</taxon>
        <taxon>Lachnospiraceae</taxon>
        <taxon>Butyrivibrio</taxon>
    </lineage>
</organism>
<sequence>METKKTGLNSNQIKLIAIIAMTIDHLVWTIFPGTQHIWYVYALHIIGRLTAPIMWFFIAEGCYYTHDRKKYITRLFILAVISHFAYDFAFGIPFVPLSTGVFNQTGVIWSLAWAVVIVAIHDSRKVSTPVEIILTVIISLIAFPSDWSSIATMCPFYLYLHRGNFKAQARDIVLWSAIYASVYFLFLDKPYGILQMFTFLTIPILAKYNGKRGEWRGMKWLFYFYYPVHLFVIGIVRILLHGNISTIF</sequence>
<dbReference type="InterPro" id="IPR008875">
    <property type="entry name" value="TraX"/>
</dbReference>
<keyword evidence="1" id="KW-1133">Transmembrane helix</keyword>
<keyword evidence="3" id="KW-1185">Reference proteome</keyword>